<accession>A0A1Z9YZ31</accession>
<evidence type="ECO:0000313" key="2">
    <source>
        <dbReference type="EMBL" id="OUY07471.1"/>
    </source>
</evidence>
<evidence type="ECO:0000256" key="1">
    <source>
        <dbReference type="SAM" id="MobiDB-lite"/>
    </source>
</evidence>
<dbReference type="OrthoDB" id="9867099at2"/>
<evidence type="ECO:0000313" key="3">
    <source>
        <dbReference type="Proteomes" id="UP000196536"/>
    </source>
</evidence>
<dbReference type="Proteomes" id="UP000196536">
    <property type="component" value="Unassembled WGS sequence"/>
</dbReference>
<feature type="compositionally biased region" description="Basic and acidic residues" evidence="1">
    <location>
        <begin position="23"/>
        <end position="37"/>
    </location>
</feature>
<feature type="compositionally biased region" description="Polar residues" evidence="1">
    <location>
        <begin position="12"/>
        <end position="22"/>
    </location>
</feature>
<keyword evidence="3" id="KW-1185">Reference proteome</keyword>
<name>A0A1Z9YZ31_9GAMM</name>
<dbReference type="AlphaFoldDB" id="A0A1Z9YZ31"/>
<organism evidence="2 3">
    <name type="scientific">Acinetobacter populi</name>
    <dbReference type="NCBI Taxonomy" id="1582270"/>
    <lineage>
        <taxon>Bacteria</taxon>
        <taxon>Pseudomonadati</taxon>
        <taxon>Pseudomonadota</taxon>
        <taxon>Gammaproteobacteria</taxon>
        <taxon>Moraxellales</taxon>
        <taxon>Moraxellaceae</taxon>
        <taxon>Acinetobacter</taxon>
    </lineage>
</organism>
<comment type="caution">
    <text evidence="2">The sequence shown here is derived from an EMBL/GenBank/DDBJ whole genome shotgun (WGS) entry which is preliminary data.</text>
</comment>
<proteinExistence type="predicted"/>
<sequence length="59" mass="6494">MTTANKGFKAFANQTSHLNNTSKTEEHSEVKPVEFPEKPVASDQSDKAVQPDHNTAKPQ</sequence>
<dbReference type="EMBL" id="NEXX01000002">
    <property type="protein sequence ID" value="OUY07471.1"/>
    <property type="molecule type" value="Genomic_DNA"/>
</dbReference>
<reference evidence="2 3" key="1">
    <citation type="submission" date="2017-05" db="EMBL/GenBank/DDBJ databases">
        <title>Acinetobacter populi ANC 5415 (= PBJ7), whole genome shotgun sequencing project.</title>
        <authorList>
            <person name="Nemec A."/>
            <person name="Radolfova-Krizova L."/>
        </authorList>
    </citation>
    <scope>NUCLEOTIDE SEQUENCE [LARGE SCALE GENOMIC DNA]</scope>
    <source>
        <strain evidence="2 3">PBJ7</strain>
    </source>
</reference>
<feature type="region of interest" description="Disordered" evidence="1">
    <location>
        <begin position="1"/>
        <end position="59"/>
    </location>
</feature>
<gene>
    <name evidence="2" type="ORF">CAP51_06875</name>
</gene>
<dbReference type="RefSeq" id="WP_087620021.1">
    <property type="nucleotide sequence ID" value="NZ_NEXX01000002.1"/>
</dbReference>
<protein>
    <submittedName>
        <fullName evidence="2">Uncharacterized protein</fullName>
    </submittedName>
</protein>